<evidence type="ECO:0000256" key="1">
    <source>
        <dbReference type="SAM" id="Phobius"/>
    </source>
</evidence>
<dbReference type="EMBL" id="JAEHFL010000002">
    <property type="protein sequence ID" value="MBK3427172.1"/>
    <property type="molecule type" value="Genomic_DNA"/>
</dbReference>
<evidence type="ECO:0000313" key="2">
    <source>
        <dbReference type="EMBL" id="MBK3427172.1"/>
    </source>
</evidence>
<comment type="caution">
    <text evidence="2">The sequence shown here is derived from an EMBL/GenBank/DDBJ whole genome shotgun (WGS) entry which is preliminary data.</text>
</comment>
<keyword evidence="1" id="KW-0812">Transmembrane</keyword>
<protein>
    <submittedName>
        <fullName evidence="2">DUF805 domain-containing protein</fullName>
    </submittedName>
</protein>
<feature type="transmembrane region" description="Helical" evidence="1">
    <location>
        <begin position="92"/>
        <end position="110"/>
    </location>
</feature>
<dbReference type="Proteomes" id="UP000603369">
    <property type="component" value="Unassembled WGS sequence"/>
</dbReference>
<dbReference type="PANTHER" id="PTHR34980:SF2">
    <property type="entry name" value="INNER MEMBRANE PROTEIN YHAH-RELATED"/>
    <property type="match status" value="1"/>
</dbReference>
<dbReference type="Pfam" id="PF05656">
    <property type="entry name" value="DUF805"/>
    <property type="match status" value="1"/>
</dbReference>
<accession>A0A8I1HVU4</accession>
<dbReference type="AlphaFoldDB" id="A0A8I1HVU4"/>
<reference evidence="2 3" key="1">
    <citation type="submission" date="2020-12" db="EMBL/GenBank/DDBJ databases">
        <title>Draft genome sequence of the commensal strain Corynebacterium tuberculostearicum MFP09/CIP 102622 isolated from human skin.</title>
        <authorList>
            <person name="Boukerb A.M."/>
            <person name="Janvier X."/>
            <person name="Feuilloley M.G.J."/>
            <person name="Groboillot A."/>
        </authorList>
    </citation>
    <scope>NUCLEOTIDE SEQUENCE [LARGE SCALE GENOMIC DNA]</scope>
    <source>
        <strain evidence="2 3">CIP 102622</strain>
    </source>
</reference>
<name>A0A8I1HVU4_9CORY</name>
<evidence type="ECO:0000313" key="3">
    <source>
        <dbReference type="Proteomes" id="UP000603369"/>
    </source>
</evidence>
<proteinExistence type="predicted"/>
<dbReference type="PANTHER" id="PTHR34980">
    <property type="entry name" value="INNER MEMBRANE PROTEIN-RELATED-RELATED"/>
    <property type="match status" value="1"/>
</dbReference>
<feature type="transmembrane region" description="Helical" evidence="1">
    <location>
        <begin position="69"/>
        <end position="86"/>
    </location>
</feature>
<feature type="transmembrane region" description="Helical" evidence="1">
    <location>
        <begin position="122"/>
        <end position="143"/>
    </location>
</feature>
<keyword evidence="3" id="KW-1185">Reference proteome</keyword>
<keyword evidence="1" id="KW-1133">Transmembrane helix</keyword>
<gene>
    <name evidence="2" type="ORF">JDP02_01410</name>
</gene>
<organism evidence="2 3">
    <name type="scientific">Corynebacterium tuberculostearicum</name>
    <dbReference type="NCBI Taxonomy" id="38304"/>
    <lineage>
        <taxon>Bacteria</taxon>
        <taxon>Bacillati</taxon>
        <taxon>Actinomycetota</taxon>
        <taxon>Actinomycetes</taxon>
        <taxon>Mycobacteriales</taxon>
        <taxon>Corynebacteriaceae</taxon>
        <taxon>Corynebacterium</taxon>
    </lineage>
</organism>
<dbReference type="GO" id="GO:0005886">
    <property type="term" value="C:plasma membrane"/>
    <property type="evidence" value="ECO:0007669"/>
    <property type="project" value="TreeGrafter"/>
</dbReference>
<dbReference type="InterPro" id="IPR008523">
    <property type="entry name" value="DUF805"/>
</dbReference>
<keyword evidence="1" id="KW-0472">Membrane</keyword>
<sequence length="151" mass="16996">MLLLYRKWVAWCAAEYMQSTSKGLARRMNHDSTGFFTREAIYGASPVQAVGRFFVKYFNFRGRASMSEFWWVFGFLVLISVAIGIIDRHFGVDIETIAEAVLVIPVVSLICRRLHDSGRTGLLCLIGFIPVFGGIALLFMMALPTREHAAL</sequence>